<dbReference type="RefSeq" id="WP_052222398.1">
    <property type="nucleotide sequence ID" value="NZ_LHUR01000036.1"/>
</dbReference>
<accession>A0A0L6Z746</accession>
<organism evidence="5 6">
    <name type="scientific">Clostridium homopropionicum DSM 5847</name>
    <dbReference type="NCBI Taxonomy" id="1121318"/>
    <lineage>
        <taxon>Bacteria</taxon>
        <taxon>Bacillati</taxon>
        <taxon>Bacillota</taxon>
        <taxon>Clostridia</taxon>
        <taxon>Eubacteriales</taxon>
        <taxon>Clostridiaceae</taxon>
        <taxon>Clostridium</taxon>
    </lineage>
</organism>
<dbReference type="NCBIfam" id="TIGR02481">
    <property type="entry name" value="hemeryth_dom"/>
    <property type="match status" value="1"/>
</dbReference>
<dbReference type="InterPro" id="IPR050669">
    <property type="entry name" value="Hemerythrin"/>
</dbReference>
<dbReference type="PANTHER" id="PTHR37164:SF1">
    <property type="entry name" value="BACTERIOHEMERYTHRIN"/>
    <property type="match status" value="1"/>
</dbReference>
<name>A0A0L6Z746_9CLOT</name>
<dbReference type="NCBIfam" id="NF033749">
    <property type="entry name" value="bact_hemeryth"/>
    <property type="match status" value="1"/>
</dbReference>
<dbReference type="PATRIC" id="fig|1121318.3.peg.2943"/>
<evidence type="ECO:0000256" key="3">
    <source>
        <dbReference type="ARBA" id="ARBA00023004"/>
    </source>
</evidence>
<dbReference type="EMBL" id="LHUR01000036">
    <property type="protein sequence ID" value="KOA18648.1"/>
    <property type="molecule type" value="Genomic_DNA"/>
</dbReference>
<dbReference type="PANTHER" id="PTHR37164">
    <property type="entry name" value="BACTERIOHEMERYTHRIN"/>
    <property type="match status" value="1"/>
</dbReference>
<evidence type="ECO:0000259" key="4">
    <source>
        <dbReference type="Pfam" id="PF01814"/>
    </source>
</evidence>
<sequence>MMWKDKYKVGVSLIDTQHEELFKRVSEFIEAVQSNDNWEAKLDKVKETMVFMQEYVVIHFNAEEAYQEKINYPDIENHKKIHRDFKKMITDYIAVLKQNGYPEKIVQELGGKLMAWLIMHVAKTDQQIGEYVKSQGGEI</sequence>
<feature type="domain" description="Hemerythrin-like" evidence="4">
    <location>
        <begin position="10"/>
        <end position="129"/>
    </location>
</feature>
<keyword evidence="6" id="KW-1185">Reference proteome</keyword>
<dbReference type="Pfam" id="PF01814">
    <property type="entry name" value="Hemerythrin"/>
    <property type="match status" value="1"/>
</dbReference>
<dbReference type="Proteomes" id="UP000037043">
    <property type="component" value="Unassembled WGS sequence"/>
</dbReference>
<dbReference type="SUPFAM" id="SSF47188">
    <property type="entry name" value="Hemerythrin-like"/>
    <property type="match status" value="1"/>
</dbReference>
<reference evidence="6" key="1">
    <citation type="submission" date="2015-08" db="EMBL/GenBank/DDBJ databases">
        <title>Genome sequence of the strict anaerobe Clostridium homopropionicum LuHBu1 (DSM 5847T).</title>
        <authorList>
            <person name="Poehlein A."/>
            <person name="Beck M."/>
            <person name="Schiel-Bengelsdorf B."/>
            <person name="Bengelsdorf F.R."/>
            <person name="Daniel R."/>
            <person name="Duerre P."/>
        </authorList>
    </citation>
    <scope>NUCLEOTIDE SEQUENCE [LARGE SCALE GENOMIC DNA]</scope>
    <source>
        <strain evidence="6">DSM 5847</strain>
    </source>
</reference>
<evidence type="ECO:0000313" key="5">
    <source>
        <dbReference type="EMBL" id="KOA18648.1"/>
    </source>
</evidence>
<keyword evidence="3" id="KW-0408">Iron</keyword>
<evidence type="ECO:0000256" key="1">
    <source>
        <dbReference type="ARBA" id="ARBA00010587"/>
    </source>
</evidence>
<proteinExistence type="inferred from homology"/>
<protein>
    <submittedName>
        <fullName evidence="5">Bacteriohemerythrin</fullName>
    </submittedName>
</protein>
<dbReference type="Gene3D" id="1.20.120.50">
    <property type="entry name" value="Hemerythrin-like"/>
    <property type="match status" value="1"/>
</dbReference>
<dbReference type="GO" id="GO:0046872">
    <property type="term" value="F:metal ion binding"/>
    <property type="evidence" value="ECO:0007669"/>
    <property type="project" value="UniProtKB-KW"/>
</dbReference>
<dbReference type="STRING" id="36844.SAMN04488501_11069"/>
<comment type="similarity">
    <text evidence="1">Belongs to the hemerythrin family.</text>
</comment>
<dbReference type="AlphaFoldDB" id="A0A0L6Z746"/>
<gene>
    <name evidence="5" type="ORF">CLHOM_29320</name>
</gene>
<dbReference type="InterPro" id="IPR012827">
    <property type="entry name" value="Hemerythrin_metal-bd"/>
</dbReference>
<evidence type="ECO:0000256" key="2">
    <source>
        <dbReference type="ARBA" id="ARBA00022723"/>
    </source>
</evidence>
<dbReference type="InterPro" id="IPR035938">
    <property type="entry name" value="Hemerythrin-like_sf"/>
</dbReference>
<dbReference type="InterPro" id="IPR012312">
    <property type="entry name" value="Hemerythrin-like"/>
</dbReference>
<keyword evidence="2" id="KW-0479">Metal-binding</keyword>
<comment type="caution">
    <text evidence="5">The sequence shown here is derived from an EMBL/GenBank/DDBJ whole genome shotgun (WGS) entry which is preliminary data.</text>
</comment>
<dbReference type="CDD" id="cd12107">
    <property type="entry name" value="Hemerythrin"/>
    <property type="match status" value="1"/>
</dbReference>
<evidence type="ECO:0000313" key="6">
    <source>
        <dbReference type="Proteomes" id="UP000037043"/>
    </source>
</evidence>